<dbReference type="EMBL" id="SWLB01000021">
    <property type="protein sequence ID" value="KAF3324706.1"/>
    <property type="molecule type" value="Genomic_DNA"/>
</dbReference>
<dbReference type="PANTHER" id="PTHR33625">
    <property type="entry name" value="OS08G0179900 PROTEIN"/>
    <property type="match status" value="1"/>
</dbReference>
<dbReference type="AlphaFoldDB" id="A0A833QMP2"/>
<keyword evidence="3" id="KW-1185">Reference proteome</keyword>
<accession>A0A833QMP2</accession>
<feature type="region of interest" description="Disordered" evidence="1">
    <location>
        <begin position="89"/>
        <end position="134"/>
    </location>
</feature>
<dbReference type="Proteomes" id="UP000623129">
    <property type="component" value="Unassembled WGS sequence"/>
</dbReference>
<gene>
    <name evidence="2" type="ORF">FCM35_KLT10863</name>
</gene>
<evidence type="ECO:0000313" key="2">
    <source>
        <dbReference type="EMBL" id="KAF3324706.1"/>
    </source>
</evidence>
<organism evidence="2 3">
    <name type="scientific">Carex littledalei</name>
    <dbReference type="NCBI Taxonomy" id="544730"/>
    <lineage>
        <taxon>Eukaryota</taxon>
        <taxon>Viridiplantae</taxon>
        <taxon>Streptophyta</taxon>
        <taxon>Embryophyta</taxon>
        <taxon>Tracheophyta</taxon>
        <taxon>Spermatophyta</taxon>
        <taxon>Magnoliopsida</taxon>
        <taxon>Liliopsida</taxon>
        <taxon>Poales</taxon>
        <taxon>Cyperaceae</taxon>
        <taxon>Cyperoideae</taxon>
        <taxon>Cariceae</taxon>
        <taxon>Carex</taxon>
        <taxon>Carex subgen. Euthyceras</taxon>
    </lineage>
</organism>
<comment type="caution">
    <text evidence="2">The sequence shown here is derived from an EMBL/GenBank/DDBJ whole genome shotgun (WGS) entry which is preliminary data.</text>
</comment>
<evidence type="ECO:0000256" key="1">
    <source>
        <dbReference type="SAM" id="MobiDB-lite"/>
    </source>
</evidence>
<proteinExistence type="predicted"/>
<protein>
    <submittedName>
        <fullName evidence="2">Uncharacterized protein</fullName>
    </submittedName>
</protein>
<dbReference type="OrthoDB" id="737041at2759"/>
<evidence type="ECO:0000313" key="3">
    <source>
        <dbReference type="Proteomes" id="UP000623129"/>
    </source>
</evidence>
<feature type="region of interest" description="Disordered" evidence="1">
    <location>
        <begin position="1"/>
        <end position="43"/>
    </location>
</feature>
<dbReference type="PANTHER" id="PTHR33625:SF3">
    <property type="entry name" value="OS04G0550700 PROTEIN"/>
    <property type="match status" value="1"/>
</dbReference>
<reference evidence="2" key="1">
    <citation type="submission" date="2020-01" db="EMBL/GenBank/DDBJ databases">
        <title>Genome sequence of Kobresia littledalei, the first chromosome-level genome in the family Cyperaceae.</title>
        <authorList>
            <person name="Qu G."/>
        </authorList>
    </citation>
    <scope>NUCLEOTIDE SEQUENCE</scope>
    <source>
        <strain evidence="2">C.B.Clarke</strain>
        <tissue evidence="2">Leaf</tissue>
    </source>
</reference>
<feature type="compositionally biased region" description="Low complexity" evidence="1">
    <location>
        <begin position="120"/>
        <end position="134"/>
    </location>
</feature>
<sequence length="274" mass="29421">MGGGSVLRPAVRPIVRPSGMRTRRIHPSSGSSSSSSSLPTASASFAAGVRSQLTDEPARQVFGPVPSEPEAEEALAAIIQLFTQMLHTGAARDSHPSSLEQGNSQGTAIPSNGTRPQLHASNGTGSNGLSLSASTSRGLDRIRNSLDLLNWNPSFQKVVMSLSTDKAVWEAIMKNEAVQELHKYLIQAGRNEPLAFVGQDDFVPRILRWIIDTSKTKIVELINQISDLVGVLFGTRGPDEATEILNDVIKSAFMLTVMVLIVIVVSRLQAESNQ</sequence>
<feature type="compositionally biased region" description="Low complexity" evidence="1">
    <location>
        <begin position="28"/>
        <end position="43"/>
    </location>
</feature>
<name>A0A833QMP2_9POAL</name>
<feature type="compositionally biased region" description="Polar residues" evidence="1">
    <location>
        <begin position="96"/>
        <end position="115"/>
    </location>
</feature>